<accession>A0ABR0CCW4</accession>
<gene>
    <name evidence="2" type="ORF">Purlil1_1486</name>
</gene>
<keyword evidence="3" id="KW-1185">Reference proteome</keyword>
<organism evidence="2 3">
    <name type="scientific">Purpureocillium lilacinum</name>
    <name type="common">Paecilomyces lilacinus</name>
    <dbReference type="NCBI Taxonomy" id="33203"/>
    <lineage>
        <taxon>Eukaryota</taxon>
        <taxon>Fungi</taxon>
        <taxon>Dikarya</taxon>
        <taxon>Ascomycota</taxon>
        <taxon>Pezizomycotina</taxon>
        <taxon>Sordariomycetes</taxon>
        <taxon>Hypocreomycetidae</taxon>
        <taxon>Hypocreales</taxon>
        <taxon>Ophiocordycipitaceae</taxon>
        <taxon>Purpureocillium</taxon>
    </lineage>
</organism>
<feature type="compositionally biased region" description="Basic and acidic residues" evidence="1">
    <location>
        <begin position="1"/>
        <end position="16"/>
    </location>
</feature>
<evidence type="ECO:0000256" key="1">
    <source>
        <dbReference type="SAM" id="MobiDB-lite"/>
    </source>
</evidence>
<sequence>MHGAPDGRMKWRERVHGAPRFSRPSAGNKLERARSGAALVDGLQRTPGLAWRAEGHGELGTCVENGWTLPRRPQYKGTKAQARSVWDRVCLVWGLRRPCGGRIRQAARTLQQSIEARPSVVVVVVVVVVVDISPPGSSLRLDIVKAEHPRLVCCE</sequence>
<evidence type="ECO:0000313" key="3">
    <source>
        <dbReference type="Proteomes" id="UP001287286"/>
    </source>
</evidence>
<dbReference type="EMBL" id="JAWRVI010000004">
    <property type="protein sequence ID" value="KAK4093995.1"/>
    <property type="molecule type" value="Genomic_DNA"/>
</dbReference>
<reference evidence="2 3" key="1">
    <citation type="journal article" date="2024" name="Microbiol. Resour. Announc.">
        <title>Genome annotations for the ascomycete fungi Trichoderma harzianum, Trichoderma aggressivum, and Purpureocillium lilacinum.</title>
        <authorList>
            <person name="Beijen E.P.W."/>
            <person name="Ohm R.A."/>
        </authorList>
    </citation>
    <scope>NUCLEOTIDE SEQUENCE [LARGE SCALE GENOMIC DNA]</scope>
    <source>
        <strain evidence="2 3">CBS 150709</strain>
    </source>
</reference>
<evidence type="ECO:0000313" key="2">
    <source>
        <dbReference type="EMBL" id="KAK4093995.1"/>
    </source>
</evidence>
<comment type="caution">
    <text evidence="2">The sequence shown here is derived from an EMBL/GenBank/DDBJ whole genome shotgun (WGS) entry which is preliminary data.</text>
</comment>
<protein>
    <submittedName>
        <fullName evidence="2">Uncharacterized protein</fullName>
    </submittedName>
</protein>
<proteinExistence type="predicted"/>
<dbReference type="Proteomes" id="UP001287286">
    <property type="component" value="Unassembled WGS sequence"/>
</dbReference>
<name>A0ABR0CCW4_PURLI</name>
<feature type="region of interest" description="Disordered" evidence="1">
    <location>
        <begin position="1"/>
        <end position="29"/>
    </location>
</feature>